<evidence type="ECO:0000313" key="1">
    <source>
        <dbReference type="EMBL" id="KKL18399.1"/>
    </source>
</evidence>
<comment type="caution">
    <text evidence="1">The sequence shown here is derived from an EMBL/GenBank/DDBJ whole genome shotgun (WGS) entry which is preliminary data.</text>
</comment>
<dbReference type="AlphaFoldDB" id="A0A0F9B8W8"/>
<proteinExistence type="predicted"/>
<organism evidence="1">
    <name type="scientific">marine sediment metagenome</name>
    <dbReference type="NCBI Taxonomy" id="412755"/>
    <lineage>
        <taxon>unclassified sequences</taxon>
        <taxon>metagenomes</taxon>
        <taxon>ecological metagenomes</taxon>
    </lineage>
</organism>
<sequence length="75" mass="8481">VPAFIKKYDTEGNLSAIETTRHGIAFGYQMQDIQEIGKTIFNEKSLSGDEKKTIILPFVQAVLNQFNDMNILMTN</sequence>
<feature type="non-terminal residue" evidence="1">
    <location>
        <position position="1"/>
    </location>
</feature>
<reference evidence="1" key="1">
    <citation type="journal article" date="2015" name="Nature">
        <title>Complex archaea that bridge the gap between prokaryotes and eukaryotes.</title>
        <authorList>
            <person name="Spang A."/>
            <person name="Saw J.H."/>
            <person name="Jorgensen S.L."/>
            <person name="Zaremba-Niedzwiedzka K."/>
            <person name="Martijn J."/>
            <person name="Lind A.E."/>
            <person name="van Eijk R."/>
            <person name="Schleper C."/>
            <person name="Guy L."/>
            <person name="Ettema T.J."/>
        </authorList>
    </citation>
    <scope>NUCLEOTIDE SEQUENCE</scope>
</reference>
<accession>A0A0F9B8W8</accession>
<gene>
    <name evidence="1" type="ORF">LCGC14_2475920</name>
</gene>
<dbReference type="EMBL" id="LAZR01038884">
    <property type="protein sequence ID" value="KKL18399.1"/>
    <property type="molecule type" value="Genomic_DNA"/>
</dbReference>
<name>A0A0F9B8W8_9ZZZZ</name>
<protein>
    <submittedName>
        <fullName evidence="1">Uncharacterized protein</fullName>
    </submittedName>
</protein>